<evidence type="ECO:0000313" key="2">
    <source>
        <dbReference type="Proteomes" id="UP001309705"/>
    </source>
</evidence>
<comment type="caution">
    <text evidence="1">The sequence shown here is derived from an EMBL/GenBank/DDBJ whole genome shotgun (WGS) entry which is preliminary data.</text>
</comment>
<name>A0ABU6JWN8_9GAMM</name>
<sequence>MNTDIFSVVHMQPRRGEYAKFDINVLNDTELAKFQAINNAYAVIEFDINGIIKMLMISFVKDRDIPEVN</sequence>
<reference evidence="1 2" key="1">
    <citation type="journal article" date="2017" name="Int. J. Syst. Evol. Microbiol.">
        <title>Brenneria populi subsp. brevivirga subsp. nov. isolated from symptomatic bark of Populus x euramericana canker, and description of Brenneria populi subsp. populi subsp. nov.</title>
        <authorList>
            <person name="Zheng M.H."/>
            <person name="Piao C.G."/>
            <person name="Xue H."/>
            <person name="Guo M.W."/>
            <person name="Li Y."/>
        </authorList>
    </citation>
    <scope>NUCLEOTIDE SEQUENCE [LARGE SCALE GENOMIC DNA]</scope>
    <source>
        <strain evidence="1 2">D9-5</strain>
    </source>
</reference>
<protein>
    <submittedName>
        <fullName evidence="1">Uncharacterized protein</fullName>
    </submittedName>
</protein>
<organism evidence="1 2">
    <name type="scientific">Brenneria populi</name>
    <dbReference type="NCBI Taxonomy" id="1505588"/>
    <lineage>
        <taxon>Bacteria</taxon>
        <taxon>Pseudomonadati</taxon>
        <taxon>Pseudomonadota</taxon>
        <taxon>Gammaproteobacteria</taxon>
        <taxon>Enterobacterales</taxon>
        <taxon>Pectobacteriaceae</taxon>
        <taxon>Brenneria</taxon>
    </lineage>
</organism>
<keyword evidence="2" id="KW-1185">Reference proteome</keyword>
<dbReference type="EMBL" id="JAYWTM010000031">
    <property type="protein sequence ID" value="MEC5344923.1"/>
    <property type="molecule type" value="Genomic_DNA"/>
</dbReference>
<dbReference type="Proteomes" id="UP001309705">
    <property type="component" value="Unassembled WGS sequence"/>
</dbReference>
<dbReference type="RefSeq" id="WP_327619674.1">
    <property type="nucleotide sequence ID" value="NZ_JAYWTM010000031.1"/>
</dbReference>
<evidence type="ECO:0000313" key="1">
    <source>
        <dbReference type="EMBL" id="MEC5344923.1"/>
    </source>
</evidence>
<proteinExistence type="predicted"/>
<accession>A0ABU6JWN8</accession>
<gene>
    <name evidence="1" type="ORF">VSX58_20210</name>
</gene>